<dbReference type="Gene3D" id="1.25.40.10">
    <property type="entry name" value="Tetratricopeptide repeat domain"/>
    <property type="match status" value="2"/>
</dbReference>
<keyword evidence="2 3" id="KW-0238">DNA-binding</keyword>
<gene>
    <name evidence="5" type="ORF">GCM10010411_17610</name>
</gene>
<dbReference type="InterPro" id="IPR036388">
    <property type="entry name" value="WH-like_DNA-bd_sf"/>
</dbReference>
<dbReference type="InterPro" id="IPR019734">
    <property type="entry name" value="TPR_rpt"/>
</dbReference>
<dbReference type="PRINTS" id="PR00364">
    <property type="entry name" value="DISEASERSIST"/>
</dbReference>
<dbReference type="InterPro" id="IPR005158">
    <property type="entry name" value="BTAD"/>
</dbReference>
<dbReference type="InterPro" id="IPR011990">
    <property type="entry name" value="TPR-like_helical_dom_sf"/>
</dbReference>
<dbReference type="PROSITE" id="PS51755">
    <property type="entry name" value="OMPR_PHOB"/>
    <property type="match status" value="1"/>
</dbReference>
<dbReference type="InterPro" id="IPR058852">
    <property type="entry name" value="HTH_77"/>
</dbReference>
<sequence>MRIGILGPLEVAANGRPVEVGGARLRALLILLALHADRTVSADRLIGDLWEDRPPNAAANALQSLVSRLRPLIGRERLESRPGTYRLLVPPAAVDAYDFETRVARALRTDDATERASALREALALWRGPALEDVAGMPFAEGPAARLEGLRRTALDERIEADLALGRHASLIPELKALTAADPLREPLRGKLMRALYAAGHQADALAEYHSAKHALAETLGVDPAPDLENIYLAVLRQDPALAIGDVNPTDGVGAVNGTFATGAVGGAEAADASEAVSTTARAGVDARGDGAAATGTDAAGEERRIGNLRARITSFVGRDDDLAQVSELLVGQRLVTLTGPGGAGKTRLSLETGERWLGRARDGVWVVEFAPITDPAEVPQAVLTALGLRETVWQAAGTARVKLEISDPLDRLAAALARKRLLLVLDNCEHLVDAAAHLADRLLADCPGVRILATSREPLGITGESLWPVDPLPPPPPDVRAVEALNHPAVRLLADRAAAVSRGFAVTEGNVADLVQICRALDGMPLAIELAAARLRAMTPAQVAGRLSDRFGLLAAGSRTALPRHQTLRAVVEWSWDLLDPAERALWRRLAVFTGGVTTASAEEVCAGPELPRHRVFDVLIALVDKSLVTAGDDGEEGPRYRMLETIRAYGLERLAEAGEEEQTRRAYATYFVELAETAEPHLYRAEQVDWLARLTAEHDNLHAALRWAISTGDAPLAVRFCAGLGWYWFLRGQLKESADSIMWVLNLPGLPEDQTTAVALALGAMTMMDTQYEGEHTTALLSRARRICDAFDEEDLQPVLRVTNVALRIYQRGWDKEAVTLMDPLLRDHDPWVRGVGRFICGQFALNFGHGDAGAVDFARALEDFRLVGDRWGLAFTLTAQAELAGRRGDHREAVTLYEESIRLNEALGCGPVPIMQSHVKLANELALLGEQDRAVKMLNVALREAERTGSPEGMAALHYQLGEIARHDGDLTGAARHLDRAYELISANAGPPHLRALVLCAQGHLGLAHGELASSRTLLLTSVQTAVHTMDHPIIAHVLVAQAALALREGDAERSAYCLGTADGLRGSRDQSLRDVLLVEDATRKVLGETAFTAAYERGLAATLDDVLSAFALDRPAPLII</sequence>
<evidence type="ECO:0000256" key="1">
    <source>
        <dbReference type="ARBA" id="ARBA00005820"/>
    </source>
</evidence>
<dbReference type="EMBL" id="BAAATD010000002">
    <property type="protein sequence ID" value="GAA2585340.1"/>
    <property type="molecule type" value="Genomic_DNA"/>
</dbReference>
<protein>
    <submittedName>
        <fullName evidence="5">BTAD domain-containing putative transcriptional regulator</fullName>
    </submittedName>
</protein>
<dbReference type="InterPro" id="IPR027417">
    <property type="entry name" value="P-loop_NTPase"/>
</dbReference>
<organism evidence="5 6">
    <name type="scientific">Actinomadura fulvescens</name>
    <dbReference type="NCBI Taxonomy" id="46160"/>
    <lineage>
        <taxon>Bacteria</taxon>
        <taxon>Bacillati</taxon>
        <taxon>Actinomycetota</taxon>
        <taxon>Actinomycetes</taxon>
        <taxon>Streptosporangiales</taxon>
        <taxon>Thermomonosporaceae</taxon>
        <taxon>Actinomadura</taxon>
    </lineage>
</organism>
<dbReference type="SUPFAM" id="SSF52540">
    <property type="entry name" value="P-loop containing nucleoside triphosphate hydrolases"/>
    <property type="match status" value="1"/>
</dbReference>
<dbReference type="Proteomes" id="UP001501509">
    <property type="component" value="Unassembled WGS sequence"/>
</dbReference>
<dbReference type="InterPro" id="IPR001867">
    <property type="entry name" value="OmpR/PhoB-type_DNA-bd"/>
</dbReference>
<keyword evidence="6" id="KW-1185">Reference proteome</keyword>
<dbReference type="Pfam" id="PF25872">
    <property type="entry name" value="HTH_77"/>
    <property type="match status" value="1"/>
</dbReference>
<dbReference type="Gene3D" id="3.40.50.300">
    <property type="entry name" value="P-loop containing nucleotide triphosphate hydrolases"/>
    <property type="match status" value="1"/>
</dbReference>
<evidence type="ECO:0000256" key="2">
    <source>
        <dbReference type="ARBA" id="ARBA00023125"/>
    </source>
</evidence>
<dbReference type="InterPro" id="IPR016032">
    <property type="entry name" value="Sig_transdc_resp-reg_C-effctor"/>
</dbReference>
<dbReference type="Pfam" id="PF13401">
    <property type="entry name" value="AAA_22"/>
    <property type="match status" value="1"/>
</dbReference>
<evidence type="ECO:0000256" key="3">
    <source>
        <dbReference type="PROSITE-ProRule" id="PRU01091"/>
    </source>
</evidence>
<dbReference type="SMART" id="SM00028">
    <property type="entry name" value="TPR"/>
    <property type="match status" value="4"/>
</dbReference>
<name>A0ABN3PI25_9ACTN</name>
<accession>A0ABN3PI25</accession>
<dbReference type="PANTHER" id="PTHR47691">
    <property type="entry name" value="REGULATOR-RELATED"/>
    <property type="match status" value="1"/>
</dbReference>
<comment type="caution">
    <text evidence="5">The sequence shown here is derived from an EMBL/GenBank/DDBJ whole genome shotgun (WGS) entry which is preliminary data.</text>
</comment>
<dbReference type="InterPro" id="IPR049945">
    <property type="entry name" value="AAA_22"/>
</dbReference>
<evidence type="ECO:0000313" key="6">
    <source>
        <dbReference type="Proteomes" id="UP001501509"/>
    </source>
</evidence>
<dbReference type="RefSeq" id="WP_344539463.1">
    <property type="nucleotide sequence ID" value="NZ_BAAATD010000002.1"/>
</dbReference>
<dbReference type="SUPFAM" id="SSF48452">
    <property type="entry name" value="TPR-like"/>
    <property type="match status" value="2"/>
</dbReference>
<dbReference type="CDD" id="cd15831">
    <property type="entry name" value="BTAD"/>
    <property type="match status" value="1"/>
</dbReference>
<evidence type="ECO:0000313" key="5">
    <source>
        <dbReference type="EMBL" id="GAA2585340.1"/>
    </source>
</evidence>
<evidence type="ECO:0000259" key="4">
    <source>
        <dbReference type="PROSITE" id="PS51755"/>
    </source>
</evidence>
<dbReference type="Gene3D" id="1.10.10.10">
    <property type="entry name" value="Winged helix-like DNA-binding domain superfamily/Winged helix DNA-binding domain"/>
    <property type="match status" value="1"/>
</dbReference>
<dbReference type="PANTHER" id="PTHR47691:SF3">
    <property type="entry name" value="HTH-TYPE TRANSCRIPTIONAL REGULATOR RV0890C-RELATED"/>
    <property type="match status" value="1"/>
</dbReference>
<reference evidence="5 6" key="1">
    <citation type="journal article" date="2019" name="Int. J. Syst. Evol. Microbiol.">
        <title>The Global Catalogue of Microorganisms (GCM) 10K type strain sequencing project: providing services to taxonomists for standard genome sequencing and annotation.</title>
        <authorList>
            <consortium name="The Broad Institute Genomics Platform"/>
            <consortium name="The Broad Institute Genome Sequencing Center for Infectious Disease"/>
            <person name="Wu L."/>
            <person name="Ma J."/>
        </authorList>
    </citation>
    <scope>NUCLEOTIDE SEQUENCE [LARGE SCALE GENOMIC DNA]</scope>
    <source>
        <strain evidence="5 6">JCM 6833</strain>
    </source>
</reference>
<proteinExistence type="inferred from homology"/>
<feature type="domain" description="OmpR/PhoB-type" evidence="4">
    <location>
        <begin position="1"/>
        <end position="90"/>
    </location>
</feature>
<feature type="DNA-binding region" description="OmpR/PhoB-type" evidence="3">
    <location>
        <begin position="1"/>
        <end position="90"/>
    </location>
</feature>
<dbReference type="SMART" id="SM01043">
    <property type="entry name" value="BTAD"/>
    <property type="match status" value="1"/>
</dbReference>
<comment type="similarity">
    <text evidence="1">Belongs to the AfsR/DnrI/RedD regulatory family.</text>
</comment>
<dbReference type="Pfam" id="PF03704">
    <property type="entry name" value="BTAD"/>
    <property type="match status" value="1"/>
</dbReference>
<dbReference type="SUPFAM" id="SSF46894">
    <property type="entry name" value="C-terminal effector domain of the bipartite response regulators"/>
    <property type="match status" value="1"/>
</dbReference>
<dbReference type="SMART" id="SM00862">
    <property type="entry name" value="Trans_reg_C"/>
    <property type="match status" value="1"/>
</dbReference>